<dbReference type="Proteomes" id="UP000050761">
    <property type="component" value="Unassembled WGS sequence"/>
</dbReference>
<evidence type="ECO:0000313" key="3">
    <source>
        <dbReference type="WBParaSite" id="HPBE_0002592801-mRNA-1"/>
    </source>
</evidence>
<reference evidence="1 2" key="1">
    <citation type="submission" date="2018-11" db="EMBL/GenBank/DDBJ databases">
        <authorList>
            <consortium name="Pathogen Informatics"/>
        </authorList>
    </citation>
    <scope>NUCLEOTIDE SEQUENCE [LARGE SCALE GENOMIC DNA]</scope>
</reference>
<protein>
    <submittedName>
        <fullName evidence="3">MATH domain-containing protein</fullName>
    </submittedName>
</protein>
<organism evidence="2 3">
    <name type="scientific">Heligmosomoides polygyrus</name>
    <name type="common">Parasitic roundworm</name>
    <dbReference type="NCBI Taxonomy" id="6339"/>
    <lineage>
        <taxon>Eukaryota</taxon>
        <taxon>Metazoa</taxon>
        <taxon>Ecdysozoa</taxon>
        <taxon>Nematoda</taxon>
        <taxon>Chromadorea</taxon>
        <taxon>Rhabditida</taxon>
        <taxon>Rhabditina</taxon>
        <taxon>Rhabditomorpha</taxon>
        <taxon>Strongyloidea</taxon>
        <taxon>Heligmosomidae</taxon>
        <taxon>Heligmosomoides</taxon>
    </lineage>
</organism>
<proteinExistence type="predicted"/>
<dbReference type="AlphaFoldDB" id="A0A183GTA8"/>
<gene>
    <name evidence="1" type="ORF">HPBE_LOCUS25927</name>
</gene>
<dbReference type="EMBL" id="UZAH01038862">
    <property type="protein sequence ID" value="VDP54750.1"/>
    <property type="molecule type" value="Genomic_DNA"/>
</dbReference>
<keyword evidence="2" id="KW-1185">Reference proteome</keyword>
<sequence length="82" mass="9368">MITMILRSSWKRLGKPQLQDSDTTISTANGSQILSDGQFEADFMLRKSDGRQHSGRGFCNINESLDVFGWEWIQKIPDLLIH</sequence>
<reference evidence="3" key="2">
    <citation type="submission" date="2019-09" db="UniProtKB">
        <authorList>
            <consortium name="WormBaseParasite"/>
        </authorList>
    </citation>
    <scope>IDENTIFICATION</scope>
</reference>
<dbReference type="WBParaSite" id="HPBE_0002592801-mRNA-1">
    <property type="protein sequence ID" value="HPBE_0002592801-mRNA-1"/>
    <property type="gene ID" value="HPBE_0002592801"/>
</dbReference>
<evidence type="ECO:0000313" key="2">
    <source>
        <dbReference type="Proteomes" id="UP000050761"/>
    </source>
</evidence>
<accession>A0A183GTA8</accession>
<accession>A0A3P8EJG7</accession>
<evidence type="ECO:0000313" key="1">
    <source>
        <dbReference type="EMBL" id="VDP54750.1"/>
    </source>
</evidence>
<name>A0A183GTA8_HELPZ</name>